<feature type="transmembrane region" description="Helical" evidence="9">
    <location>
        <begin position="101"/>
        <end position="121"/>
    </location>
</feature>
<dbReference type="Pfam" id="PF03083">
    <property type="entry name" value="MtN3_slv"/>
    <property type="match status" value="2"/>
</dbReference>
<protein>
    <recommendedName>
        <fullName evidence="9">Bidirectional sugar transporter SWEET</fullName>
    </recommendedName>
</protein>
<proteinExistence type="evidence at transcript level"/>
<evidence type="ECO:0000256" key="8">
    <source>
        <dbReference type="ARBA" id="ARBA00023136"/>
    </source>
</evidence>
<feature type="transmembrane region" description="Helical" evidence="9">
    <location>
        <begin position="188"/>
        <end position="209"/>
    </location>
</feature>
<keyword evidence="3 9" id="KW-0813">Transport</keyword>
<feature type="transmembrane region" description="Helical" evidence="9">
    <location>
        <begin position="158"/>
        <end position="182"/>
    </location>
</feature>
<dbReference type="GO" id="GO:0051260">
    <property type="term" value="P:protein homooligomerization"/>
    <property type="evidence" value="ECO:0007669"/>
    <property type="project" value="UniProtKB-ARBA"/>
</dbReference>
<feature type="transmembrane region" description="Helical" evidence="9">
    <location>
        <begin position="6"/>
        <end position="22"/>
    </location>
</feature>
<gene>
    <name evidence="11" type="primary">SWEET17</name>
</gene>
<evidence type="ECO:0000256" key="6">
    <source>
        <dbReference type="ARBA" id="ARBA00022737"/>
    </source>
</evidence>
<organism evidence="11">
    <name type="scientific">Paeonia suffruticosa</name>
    <name type="common">Tree peony</name>
    <name type="synonym">Paeonia moutan</name>
    <dbReference type="NCBI Taxonomy" id="45171"/>
    <lineage>
        <taxon>Eukaryota</taxon>
        <taxon>Viridiplantae</taxon>
        <taxon>Streptophyta</taxon>
        <taxon>Embryophyta</taxon>
        <taxon>Tracheophyta</taxon>
        <taxon>Spermatophyta</taxon>
        <taxon>Magnoliopsida</taxon>
        <taxon>eudicotyledons</taxon>
        <taxon>Gunneridae</taxon>
        <taxon>Pentapetalae</taxon>
        <taxon>Saxifragales</taxon>
        <taxon>Paeoniaceae</taxon>
        <taxon>Paeonia</taxon>
    </lineage>
</organism>
<name>A0A5C1IWG0_PAESU</name>
<dbReference type="GO" id="GO:0051119">
    <property type="term" value="F:sugar transmembrane transporter activity"/>
    <property type="evidence" value="ECO:0007669"/>
    <property type="project" value="InterPro"/>
</dbReference>
<feature type="compositionally biased region" description="Basic and acidic residues" evidence="10">
    <location>
        <begin position="242"/>
        <end position="251"/>
    </location>
</feature>
<dbReference type="FunFam" id="1.20.1280.290:FF:000002">
    <property type="entry name" value="Bidirectional sugar transporter SWEET"/>
    <property type="match status" value="1"/>
</dbReference>
<keyword evidence="6" id="KW-0677">Repeat</keyword>
<feature type="transmembrane region" description="Helical" evidence="9">
    <location>
        <begin position="67"/>
        <end position="89"/>
    </location>
</feature>
<reference evidence="11" key="1">
    <citation type="submission" date="2018-08" db="EMBL/GenBank/DDBJ databases">
        <authorList>
            <person name="Xue J."/>
            <person name="Li T."/>
            <person name="Wang S."/>
            <person name="Xue Y."/>
            <person name="Zhang X."/>
        </authorList>
    </citation>
    <scope>NUCLEOTIDE SEQUENCE</scope>
</reference>
<evidence type="ECO:0000256" key="7">
    <source>
        <dbReference type="ARBA" id="ARBA00022989"/>
    </source>
</evidence>
<evidence type="ECO:0000256" key="9">
    <source>
        <dbReference type="RuleBase" id="RU910715"/>
    </source>
</evidence>
<keyword evidence="8 9" id="KW-0472">Membrane</keyword>
<evidence type="ECO:0000256" key="3">
    <source>
        <dbReference type="ARBA" id="ARBA00022448"/>
    </source>
</evidence>
<keyword evidence="4 9" id="KW-0762">Sugar transport</keyword>
<comment type="similarity">
    <text evidence="2 9">Belongs to the SWEET sugar transporter family.</text>
</comment>
<feature type="region of interest" description="Disordered" evidence="10">
    <location>
        <begin position="242"/>
        <end position="270"/>
    </location>
</feature>
<feature type="transmembrane region" description="Helical" evidence="9">
    <location>
        <begin position="43"/>
        <end position="61"/>
    </location>
</feature>
<evidence type="ECO:0000256" key="10">
    <source>
        <dbReference type="SAM" id="MobiDB-lite"/>
    </source>
</evidence>
<evidence type="ECO:0000256" key="4">
    <source>
        <dbReference type="ARBA" id="ARBA00022597"/>
    </source>
</evidence>
<dbReference type="AlphaFoldDB" id="A0A5C1IWG0"/>
<comment type="function">
    <text evidence="9">Mediates both low-affinity uptake and efflux of sugar across the membrane.</text>
</comment>
<evidence type="ECO:0000313" key="11">
    <source>
        <dbReference type="EMBL" id="QEM23334.1"/>
    </source>
</evidence>
<accession>A0A5C1IWG0</accession>
<dbReference type="InterPro" id="IPR004316">
    <property type="entry name" value="SWEET_rpt"/>
</dbReference>
<dbReference type="GO" id="GO:0005886">
    <property type="term" value="C:plasma membrane"/>
    <property type="evidence" value="ECO:0007669"/>
    <property type="project" value="UniProtKB-SubCell"/>
</dbReference>
<dbReference type="InterPro" id="IPR047664">
    <property type="entry name" value="SWEET"/>
</dbReference>
<evidence type="ECO:0000256" key="2">
    <source>
        <dbReference type="ARBA" id="ARBA00007809"/>
    </source>
</evidence>
<evidence type="ECO:0000256" key="5">
    <source>
        <dbReference type="ARBA" id="ARBA00022692"/>
    </source>
</evidence>
<dbReference type="GO" id="GO:0012505">
    <property type="term" value="C:endomembrane system"/>
    <property type="evidence" value="ECO:0007669"/>
    <property type="project" value="UniProtKB-SubCell"/>
</dbReference>
<dbReference type="EMBL" id="MH705331">
    <property type="protein sequence ID" value="QEM23334.1"/>
    <property type="molecule type" value="mRNA"/>
</dbReference>
<keyword evidence="7 9" id="KW-1133">Transmembrane helix</keyword>
<dbReference type="Gene3D" id="1.20.1280.290">
    <property type="match status" value="2"/>
</dbReference>
<comment type="subcellular location">
    <subcellularLocation>
        <location evidence="9">Cell membrane</location>
        <topology evidence="9">Multi-pass membrane protein</topology>
    </subcellularLocation>
    <subcellularLocation>
        <location evidence="1">Endomembrane system</location>
        <topology evidence="1">Multi-pass membrane protein</topology>
    </subcellularLocation>
</comment>
<dbReference type="FunFam" id="1.20.1280.290:FF:000001">
    <property type="entry name" value="Bidirectional sugar transporter SWEET"/>
    <property type="match status" value="1"/>
</dbReference>
<feature type="transmembrane region" description="Helical" evidence="9">
    <location>
        <begin position="127"/>
        <end position="146"/>
    </location>
</feature>
<keyword evidence="5 9" id="KW-0812">Transmembrane</keyword>
<evidence type="ECO:0000256" key="1">
    <source>
        <dbReference type="ARBA" id="ARBA00004127"/>
    </source>
</evidence>
<dbReference type="PANTHER" id="PTHR10791:SF142">
    <property type="entry name" value="BIDIRECTIONAL SUGAR TRANSPORTER SWEET16"/>
    <property type="match status" value="1"/>
</dbReference>
<dbReference type="PANTHER" id="PTHR10791">
    <property type="entry name" value="RAG1-ACTIVATING PROTEIN 1"/>
    <property type="match status" value="1"/>
</dbReference>
<sequence>MANLISFIVGIIGNIISILVFLSPIRTFQRIVKRKSTEDYESLPYITALLTASLWTFYGLIKPGGLLVSTVNGAGSVLECIYVTLFLMYAPKGAKVRTMKIAGFLNVGFFGLVIAIALLAIHGKMQITFVGVICSGLTVGMYASPLSAMKTVLKTKSVVYMPFFLSFFLFLNAAVWSVYSILVKDIFLGVPNAVGLVLGSAQLIMYSVYKNKSINQSTRSTEEEGSIKLPKGAVELHLHEENHGQDHETKIKNRNHKANNPSEDDIILNV</sequence>